<accession>A0AAD2HWU9</accession>
<organism evidence="2 3">
    <name type="scientific">Mycena citricolor</name>
    <dbReference type="NCBI Taxonomy" id="2018698"/>
    <lineage>
        <taxon>Eukaryota</taxon>
        <taxon>Fungi</taxon>
        <taxon>Dikarya</taxon>
        <taxon>Basidiomycota</taxon>
        <taxon>Agaricomycotina</taxon>
        <taxon>Agaricomycetes</taxon>
        <taxon>Agaricomycetidae</taxon>
        <taxon>Agaricales</taxon>
        <taxon>Marasmiineae</taxon>
        <taxon>Mycenaceae</taxon>
        <taxon>Mycena</taxon>
    </lineage>
</organism>
<comment type="caution">
    <text evidence="2">The sequence shown here is derived from an EMBL/GenBank/DDBJ whole genome shotgun (WGS) entry which is preliminary data.</text>
</comment>
<evidence type="ECO:0000313" key="3">
    <source>
        <dbReference type="Proteomes" id="UP001295794"/>
    </source>
</evidence>
<evidence type="ECO:0000313" key="2">
    <source>
        <dbReference type="EMBL" id="CAK5283694.1"/>
    </source>
</evidence>
<dbReference type="SUPFAM" id="SSF54695">
    <property type="entry name" value="POZ domain"/>
    <property type="match status" value="1"/>
</dbReference>
<reference evidence="2" key="1">
    <citation type="submission" date="2023-11" db="EMBL/GenBank/DDBJ databases">
        <authorList>
            <person name="De Vega J J."/>
            <person name="De Vega J J."/>
        </authorList>
    </citation>
    <scope>NUCLEOTIDE SEQUENCE</scope>
</reference>
<proteinExistence type="predicted"/>
<sequence length="462" mass="51956">MEIEDPADQFARDSKHYHDDGDIVIRHVYASRGPGAAAEGSCDGSPLVLEYYCAAEFRMVLKWMYSRPLALNVNPRATARLNEFSRARHRLAGRPDLRAGDNFQERSTMVGNLGGPVRKDVKYYHEDGDLVVRVESTLFNIHRFLLRESAVFQSVFSRPVGPEQLPDGLCEEFRLVLEGHTAQEFRAILKWMYSPPLELNIHCLPVSAIVDIVPLAAFAHKYELEMWKTWALAFLDLCVTEETFLMPTHFSLLHALYEQISDPQKRKTVMRLWVWSLVKALGTKSDIIDAIDAAETHGEKNHLANLYTLYIRRFCPTSSVTLLKPAALEINAGGGLAEIHVQRILTGHMSLALGWSSWRVSPGIKLPSPPSSANWAISDAAFNSAWLKAVEAAESTCPDTIDIPQRIFMMKHHLTESMTELIRTPYSHSHAGYKTVSPSSSLYIADVCAKLDGFRLADHFFC</sequence>
<evidence type="ECO:0000259" key="1">
    <source>
        <dbReference type="PROSITE" id="PS50097"/>
    </source>
</evidence>
<dbReference type="Proteomes" id="UP001295794">
    <property type="component" value="Unassembled WGS sequence"/>
</dbReference>
<dbReference type="AlphaFoldDB" id="A0AAD2HWU9"/>
<feature type="domain" description="BTB" evidence="1">
    <location>
        <begin position="128"/>
        <end position="201"/>
    </location>
</feature>
<dbReference type="InterPro" id="IPR011333">
    <property type="entry name" value="SKP1/BTB/POZ_sf"/>
</dbReference>
<name>A0AAD2HWU9_9AGAR</name>
<dbReference type="InterPro" id="IPR000210">
    <property type="entry name" value="BTB/POZ_dom"/>
</dbReference>
<keyword evidence="3" id="KW-1185">Reference proteome</keyword>
<dbReference type="EMBL" id="CAVNYO010000472">
    <property type="protein sequence ID" value="CAK5283694.1"/>
    <property type="molecule type" value="Genomic_DNA"/>
</dbReference>
<gene>
    <name evidence="2" type="ORF">MYCIT1_LOCUS36426</name>
</gene>
<dbReference type="Gene3D" id="3.30.710.10">
    <property type="entry name" value="Potassium Channel Kv1.1, Chain A"/>
    <property type="match status" value="1"/>
</dbReference>
<dbReference type="CDD" id="cd18186">
    <property type="entry name" value="BTB_POZ_ZBTB_KLHL-like"/>
    <property type="match status" value="1"/>
</dbReference>
<protein>
    <recommendedName>
        <fullName evidence="1">BTB domain-containing protein</fullName>
    </recommendedName>
</protein>
<dbReference type="PROSITE" id="PS50097">
    <property type="entry name" value="BTB"/>
    <property type="match status" value="1"/>
</dbReference>
<dbReference type="Pfam" id="PF00651">
    <property type="entry name" value="BTB"/>
    <property type="match status" value="1"/>
</dbReference>